<organism evidence="1 2">
    <name type="scientific">Halalkalibacter hemicellulosilyticusJCM 9152</name>
    <dbReference type="NCBI Taxonomy" id="1236971"/>
    <lineage>
        <taxon>Bacteria</taxon>
        <taxon>Bacillati</taxon>
        <taxon>Bacillota</taxon>
        <taxon>Bacilli</taxon>
        <taxon>Bacillales</taxon>
        <taxon>Bacillaceae</taxon>
        <taxon>Halalkalibacter</taxon>
    </lineage>
</organism>
<dbReference type="RefSeq" id="WP_035347237.1">
    <property type="nucleotide sequence ID" value="NZ_BAUU01000049.1"/>
</dbReference>
<dbReference type="EMBL" id="BAUU01000049">
    <property type="protein sequence ID" value="GAE32750.1"/>
    <property type="molecule type" value="Genomic_DNA"/>
</dbReference>
<proteinExistence type="predicted"/>
<evidence type="ECO:0000313" key="2">
    <source>
        <dbReference type="Proteomes" id="UP000018895"/>
    </source>
</evidence>
<dbReference type="STRING" id="1236971.JCM9152_4312"/>
<evidence type="ECO:0000313" key="1">
    <source>
        <dbReference type="EMBL" id="GAE32750.1"/>
    </source>
</evidence>
<reference evidence="1" key="1">
    <citation type="journal article" date="2014" name="Genome Announc.">
        <title>Draft Genome Sequences of Three Alkaliphilic Bacillus Strains, Bacillus wakoensis JCM 9140T, Bacillus akibai JCM 9157T, and Bacillus hemicellulosilyticus JCM 9152T.</title>
        <authorList>
            <person name="Yuki M."/>
            <person name="Oshima K."/>
            <person name="Suda W."/>
            <person name="Oshida Y."/>
            <person name="Kitamura K."/>
            <person name="Iida T."/>
            <person name="Hattori M."/>
            <person name="Ohkuma M."/>
        </authorList>
    </citation>
    <scope>NUCLEOTIDE SEQUENCE [LARGE SCALE GENOMIC DNA]</scope>
    <source>
        <strain evidence="1">JCM 9152</strain>
    </source>
</reference>
<name>W4QKU6_9BACI</name>
<dbReference type="InterPro" id="IPR019644">
    <property type="entry name" value="DUF2508"/>
</dbReference>
<gene>
    <name evidence="1" type="ORF">JCM9152_4312</name>
</gene>
<accession>W4QKU6</accession>
<dbReference type="Pfam" id="PF10704">
    <property type="entry name" value="DUF2508"/>
    <property type="match status" value="1"/>
</dbReference>
<protein>
    <submittedName>
        <fullName evidence="1">Uncharacterized protein</fullName>
    </submittedName>
</protein>
<comment type="caution">
    <text evidence="1">The sequence shown here is derived from an EMBL/GenBank/DDBJ whole genome shotgun (WGS) entry which is preliminary data.</text>
</comment>
<dbReference type="Proteomes" id="UP000018895">
    <property type="component" value="Unassembled WGS sequence"/>
</dbReference>
<keyword evidence="2" id="KW-1185">Reference proteome</keyword>
<dbReference type="OrthoDB" id="2166610at2"/>
<dbReference type="AlphaFoldDB" id="W4QKU6"/>
<sequence length="73" mass="8553">MFFKRKGKVREQQNRLLLSQLEMLKGKLDEQKQLINRSIDPSEEVLNRAKITEGLYSLLLREARASHASKNKQ</sequence>